<dbReference type="InterPro" id="IPR050471">
    <property type="entry name" value="AB_hydrolase"/>
</dbReference>
<organism evidence="4 5">
    <name type="scientific">Tilletia caries</name>
    <name type="common">wheat bunt fungus</name>
    <dbReference type="NCBI Taxonomy" id="13290"/>
    <lineage>
        <taxon>Eukaryota</taxon>
        <taxon>Fungi</taxon>
        <taxon>Dikarya</taxon>
        <taxon>Basidiomycota</taxon>
        <taxon>Ustilaginomycotina</taxon>
        <taxon>Exobasidiomycetes</taxon>
        <taxon>Tilletiales</taxon>
        <taxon>Tilletiaceae</taxon>
        <taxon>Tilletia</taxon>
    </lineage>
</organism>
<dbReference type="Proteomes" id="UP000836402">
    <property type="component" value="Unassembled WGS sequence"/>
</dbReference>
<evidence type="ECO:0000313" key="3">
    <source>
        <dbReference type="EMBL" id="CAD6914793.1"/>
    </source>
</evidence>
<keyword evidence="6" id="KW-1185">Reference proteome</keyword>
<sequence length="398" mass="44507">MPSEVERDAATTAALLPFGAAYAGAPADLLKRNGTFQFSKNRRRTRTNDEHDDPSVFNPATCTRKGKHLVPLHPKCSHSKPFNIYYEQHGTGPIKLVFLMGLATSCAGWLPQVDHFANARNGNVDRYSCLVYDQRGFGSSDVPKGRYRTSDMAHDLLSLLAELRWIDGDEYRNVHLVGVSMGGMVTLELAKMVPHHWGSITLVSTTSGQNLGSKSVMTGMPPFRGISTFANIIITTVLGTKTPRQHLNAMVELLFPSSYLSEPHPDSPQGLSRRECFQQMLLWRFQYSRHAPPDGVLRQISAVFTHGVTQSQLDRINREVPSISIVTGDDDHLVNPANSDYLAKYLDRARLVKMRETGHALPIQRTEELNLLIEQTVDLGVQRSKEAYWRDRTARAVL</sequence>
<evidence type="ECO:0000256" key="1">
    <source>
        <dbReference type="SAM" id="MobiDB-lite"/>
    </source>
</evidence>
<feature type="region of interest" description="Disordered" evidence="1">
    <location>
        <begin position="36"/>
        <end position="58"/>
    </location>
</feature>
<accession>A0A177UWU1</accession>
<name>A0A177UWU1_9BASI</name>
<reference evidence="4" key="1">
    <citation type="submission" date="2016-04" db="EMBL/GenBank/DDBJ databases">
        <authorList>
            <person name="Nguyen H.D."/>
            <person name="Kesanakurti P."/>
            <person name="Cullis J."/>
            <person name="Levesque C.A."/>
            <person name="Hambleton S."/>
        </authorList>
    </citation>
    <scope>NUCLEOTIDE SEQUENCE</scope>
    <source>
        <strain evidence="4">DAOMC 238032</strain>
    </source>
</reference>
<dbReference type="InterPro" id="IPR029058">
    <property type="entry name" value="AB_hydrolase_fold"/>
</dbReference>
<dbReference type="EMBL" id="CAJHJG010001796">
    <property type="protein sequence ID" value="CAD6914793.1"/>
    <property type="molecule type" value="Genomic_DNA"/>
</dbReference>
<proteinExistence type="predicted"/>
<dbReference type="SUPFAM" id="SSF53474">
    <property type="entry name" value="alpha/beta-Hydrolases"/>
    <property type="match status" value="1"/>
</dbReference>
<dbReference type="Proteomes" id="UP000077671">
    <property type="component" value="Unassembled WGS sequence"/>
</dbReference>
<evidence type="ECO:0000313" key="5">
    <source>
        <dbReference type="Proteomes" id="UP000077671"/>
    </source>
</evidence>
<reference evidence="3" key="3">
    <citation type="submission" date="2020-10" db="EMBL/GenBank/DDBJ databases">
        <authorList>
            <person name="Sedaghatjoo S."/>
        </authorList>
    </citation>
    <scope>NUCLEOTIDE SEQUENCE</scope>
    <source>
        <strain evidence="3">AZH3</strain>
    </source>
</reference>
<evidence type="ECO:0000259" key="2">
    <source>
        <dbReference type="Pfam" id="PF00561"/>
    </source>
</evidence>
<dbReference type="AlphaFoldDB" id="A0A177UWU1"/>
<evidence type="ECO:0000313" key="4">
    <source>
        <dbReference type="EMBL" id="KAE8253562.1"/>
    </source>
</evidence>
<evidence type="ECO:0000313" key="6">
    <source>
        <dbReference type="Proteomes" id="UP000836402"/>
    </source>
</evidence>
<feature type="domain" description="AB hydrolase-1" evidence="2">
    <location>
        <begin position="96"/>
        <end position="364"/>
    </location>
</feature>
<protein>
    <recommendedName>
        <fullName evidence="2">AB hydrolase-1 domain-containing protein</fullName>
    </recommendedName>
</protein>
<comment type="caution">
    <text evidence="4">The sequence shown here is derived from an EMBL/GenBank/DDBJ whole genome shotgun (WGS) entry which is preliminary data.</text>
</comment>
<reference evidence="4" key="2">
    <citation type="journal article" date="2019" name="IMA Fungus">
        <title>Genome sequencing and comparison of five Tilletia species to identify candidate genes for the detection of regulated species infecting wheat.</title>
        <authorList>
            <person name="Nguyen H.D.T."/>
            <person name="Sultana T."/>
            <person name="Kesanakurti P."/>
            <person name="Hambleton S."/>
        </authorList>
    </citation>
    <scope>NUCLEOTIDE SEQUENCE</scope>
    <source>
        <strain evidence="4">DAOMC 238032</strain>
    </source>
</reference>
<dbReference type="PANTHER" id="PTHR43433">
    <property type="entry name" value="HYDROLASE, ALPHA/BETA FOLD FAMILY PROTEIN"/>
    <property type="match status" value="1"/>
</dbReference>
<dbReference type="Pfam" id="PF00561">
    <property type="entry name" value="Abhydrolase_1"/>
    <property type="match status" value="1"/>
</dbReference>
<gene>
    <name evidence="4" type="ORF">A4X03_0g5864</name>
    <name evidence="3" type="ORF">JKIAZH3_G8233</name>
</gene>
<dbReference type="PANTHER" id="PTHR43433:SF5">
    <property type="entry name" value="AB HYDROLASE-1 DOMAIN-CONTAINING PROTEIN"/>
    <property type="match status" value="1"/>
</dbReference>
<dbReference type="InterPro" id="IPR000073">
    <property type="entry name" value="AB_hydrolase_1"/>
</dbReference>
<dbReference type="EMBL" id="LWDD02001007">
    <property type="protein sequence ID" value="KAE8253562.1"/>
    <property type="molecule type" value="Genomic_DNA"/>
</dbReference>
<dbReference type="Gene3D" id="3.40.50.1820">
    <property type="entry name" value="alpha/beta hydrolase"/>
    <property type="match status" value="1"/>
</dbReference>